<dbReference type="InterPro" id="IPR034660">
    <property type="entry name" value="DinB/YfiT-like"/>
</dbReference>
<proteinExistence type="predicted"/>
<sequence>MRRCRASGGSAGRLEERTMATREQVDELLEKMAAERANLIRVAEGLSPEDALRVPVDAEGEEQWTALEQLAHLCEMERTYDAWVRAALREENPDLSKVPWQTVPIPVEEANRYTVADLLRQLELERQYTLGLIDGMRLEDFDRVATSPMFGTLTVLQWLRSFYRHDRQHTAQILGRQSDYQPNFKGREPNQRKARLELVARRQQGLA</sequence>
<dbReference type="Gene3D" id="1.20.120.450">
    <property type="entry name" value="dinb family like domain"/>
    <property type="match status" value="1"/>
</dbReference>
<name>A0ABX6BZH6_9CHLR</name>
<protein>
    <submittedName>
        <fullName evidence="2">DinB family protein</fullName>
    </submittedName>
</protein>
<evidence type="ECO:0000259" key="1">
    <source>
        <dbReference type="Pfam" id="PF12867"/>
    </source>
</evidence>
<evidence type="ECO:0000313" key="3">
    <source>
        <dbReference type="Proteomes" id="UP000326331"/>
    </source>
</evidence>
<dbReference type="EMBL" id="CP042829">
    <property type="protein sequence ID" value="QFG02216.1"/>
    <property type="molecule type" value="Genomic_DNA"/>
</dbReference>
<feature type="domain" description="DinB-like" evidence="1">
    <location>
        <begin position="34"/>
        <end position="173"/>
    </location>
</feature>
<dbReference type="Proteomes" id="UP000326331">
    <property type="component" value="Chromosome"/>
</dbReference>
<gene>
    <name evidence="2" type="ORF">Tbon_02540</name>
</gene>
<dbReference type="Pfam" id="PF12867">
    <property type="entry name" value="DinB_2"/>
    <property type="match status" value="1"/>
</dbReference>
<keyword evidence="3" id="KW-1185">Reference proteome</keyword>
<dbReference type="InterPro" id="IPR024775">
    <property type="entry name" value="DinB-like"/>
</dbReference>
<reference evidence="2 3" key="1">
    <citation type="submission" date="2019-10" db="EMBL/GenBank/DDBJ databases">
        <title>Thermopilla bonchosmolovskayae gen. nov., sp. nov., a moderately thermophilic Chloroflexi bacterium from a Chukotka hot spring (Arctic, Russia), representing a novel classis Thermopillaia, which include previously uncultivated lineage OLB14.</title>
        <authorList>
            <person name="Kochetkova T.V."/>
            <person name="Zayulina K.S."/>
            <person name="Zhigarkov V.S."/>
            <person name="Minaev N.V."/>
            <person name="Novikov A."/>
            <person name="Toshchakov S.V."/>
            <person name="Elcheninov A.G."/>
            <person name="Kublanov I.V."/>
        </authorList>
    </citation>
    <scope>NUCLEOTIDE SEQUENCE [LARGE SCALE GENOMIC DNA]</scope>
    <source>
        <strain evidence="2 3">3753O</strain>
    </source>
</reference>
<dbReference type="SUPFAM" id="SSF109854">
    <property type="entry name" value="DinB/YfiT-like putative metalloenzymes"/>
    <property type="match status" value="1"/>
</dbReference>
<accession>A0ABX6BZH6</accession>
<evidence type="ECO:0000313" key="2">
    <source>
        <dbReference type="EMBL" id="QFG02216.1"/>
    </source>
</evidence>
<organism evidence="2 3">
    <name type="scientific">Tepidiforma bonchosmolovskayae</name>
    <dbReference type="NCBI Taxonomy" id="2601677"/>
    <lineage>
        <taxon>Bacteria</taxon>
        <taxon>Bacillati</taxon>
        <taxon>Chloroflexota</taxon>
        <taxon>Tepidiformia</taxon>
        <taxon>Tepidiformales</taxon>
        <taxon>Tepidiformaceae</taxon>
        <taxon>Tepidiforma</taxon>
    </lineage>
</organism>